<dbReference type="EMBL" id="JAGXFD010000001">
    <property type="protein sequence ID" value="MBZ9566440.1"/>
    <property type="molecule type" value="Genomic_DNA"/>
</dbReference>
<evidence type="ECO:0000313" key="2">
    <source>
        <dbReference type="Proteomes" id="UP001319883"/>
    </source>
</evidence>
<gene>
    <name evidence="1" type="ORF">KGQ91_01870</name>
</gene>
<protein>
    <submittedName>
        <fullName evidence="1">DUF481 domain-containing protein</fullName>
    </submittedName>
</protein>
<dbReference type="Pfam" id="PF04338">
    <property type="entry name" value="DUF481"/>
    <property type="match status" value="1"/>
</dbReference>
<sequence>MSWRTRLWRTALPGVGLALLVAIPPALAKESLFYAPPRPGDDTPDFSGQAELGYTNLSGNTDSETLIAKGRLTWITGTLTHTLRGETRQVKENGNASAEQYLAAGRERYDLDGPHYLFGFTRWEKDRFSGYDYQFTTIIGYGRQLLAGPTHKLSLEAGPGYRHDELANGTDKDLAVGYGALDYQWQFSEGSNFQQEFSVEGTDANVTTRVFSAITAQLNAHLALRLSHEIKNNSNPPEASASDTDLTTAASLLYRW</sequence>
<dbReference type="RefSeq" id="WP_224420136.1">
    <property type="nucleotide sequence ID" value="NZ_JAGXFD010000001.1"/>
</dbReference>
<keyword evidence="2" id="KW-1185">Reference proteome</keyword>
<name>A0ABS7WV04_9GAMM</name>
<proteinExistence type="predicted"/>
<dbReference type="InterPro" id="IPR007433">
    <property type="entry name" value="DUF481"/>
</dbReference>
<organism evidence="1 2">
    <name type="scientific">Modicisalibacter tunisiensis</name>
    <dbReference type="NCBI Taxonomy" id="390637"/>
    <lineage>
        <taxon>Bacteria</taxon>
        <taxon>Pseudomonadati</taxon>
        <taxon>Pseudomonadota</taxon>
        <taxon>Gammaproteobacteria</taxon>
        <taxon>Oceanospirillales</taxon>
        <taxon>Halomonadaceae</taxon>
        <taxon>Modicisalibacter</taxon>
    </lineage>
</organism>
<dbReference type="Proteomes" id="UP001319883">
    <property type="component" value="Unassembled WGS sequence"/>
</dbReference>
<accession>A0ABS7WV04</accession>
<evidence type="ECO:0000313" key="1">
    <source>
        <dbReference type="EMBL" id="MBZ9566440.1"/>
    </source>
</evidence>
<comment type="caution">
    <text evidence="1">The sequence shown here is derived from an EMBL/GenBank/DDBJ whole genome shotgun (WGS) entry which is preliminary data.</text>
</comment>
<reference evidence="1 2" key="1">
    <citation type="submission" date="2021-05" db="EMBL/GenBank/DDBJ databases">
        <title>Petroleum and Energy Research Collection (APPE): ex situ preservation of microbial diversity associated with the oil industry and exploitation of its biotechnological potential.</title>
        <authorList>
            <person name="Paixao C.T.M."/>
            <person name="Gomes M.B."/>
            <person name="Oliveira V.M."/>
        </authorList>
    </citation>
    <scope>NUCLEOTIDE SEQUENCE [LARGE SCALE GENOMIC DNA]</scope>
    <source>
        <strain evidence="1 2">LIT2</strain>
    </source>
</reference>